<dbReference type="PANTHER" id="PTHR11886:SF35">
    <property type="entry name" value="DYNEIN LIGHT CHAIN"/>
    <property type="match status" value="1"/>
</dbReference>
<dbReference type="Pfam" id="PF01221">
    <property type="entry name" value="Dynein_light"/>
    <property type="match status" value="1"/>
</dbReference>
<dbReference type="InterPro" id="IPR037177">
    <property type="entry name" value="DLC_sf"/>
</dbReference>
<keyword evidence="5 8" id="KW-0243">Dynein</keyword>
<reference evidence="9 10" key="1">
    <citation type="submission" date="2017-11" db="EMBL/GenBank/DDBJ databases">
        <title>De-novo sequencing of pomegranate (Punica granatum L.) genome.</title>
        <authorList>
            <person name="Akparov Z."/>
            <person name="Amiraslanov A."/>
            <person name="Hajiyeva S."/>
            <person name="Abbasov M."/>
            <person name="Kaur K."/>
            <person name="Hamwieh A."/>
            <person name="Solovyev V."/>
            <person name="Salamov A."/>
            <person name="Braich B."/>
            <person name="Kosarev P."/>
            <person name="Mahmoud A."/>
            <person name="Hajiyev E."/>
            <person name="Babayeva S."/>
            <person name="Izzatullayeva V."/>
            <person name="Mammadov A."/>
            <person name="Mammadov A."/>
            <person name="Sharifova S."/>
            <person name="Ojaghi J."/>
            <person name="Eynullazada K."/>
            <person name="Bayramov B."/>
            <person name="Abdulazimova A."/>
            <person name="Shahmuradov I."/>
        </authorList>
    </citation>
    <scope>NUCLEOTIDE SEQUENCE [LARGE SCALE GENOMIC DNA]</scope>
    <source>
        <strain evidence="10">cv. AG2017</strain>
        <tissue evidence="9">Leaf</tissue>
    </source>
</reference>
<gene>
    <name evidence="9" type="ORF">CRG98_014530</name>
</gene>
<evidence type="ECO:0000313" key="10">
    <source>
        <dbReference type="Proteomes" id="UP000233551"/>
    </source>
</evidence>
<sequence length="118" mass="13098">MSGEESRKSNPGAPASKSSSDDRKSSATGPVGRRIVIKSADMKDDMQKEAIDIAVAAFEKHGVEKDVAEHIKKEFDKKHGPTWHCIVGKNFGSYVTHETNHFVYFYLDQKAILLFKSG</sequence>
<proteinExistence type="inferred from homology"/>
<dbReference type="GO" id="GO:0045505">
    <property type="term" value="F:dynein intermediate chain binding"/>
    <property type="evidence" value="ECO:0007669"/>
    <property type="project" value="TreeGrafter"/>
</dbReference>
<dbReference type="CDD" id="cd21452">
    <property type="entry name" value="DLC-like_DYNLL1_DYNLL2"/>
    <property type="match status" value="1"/>
</dbReference>
<comment type="subcellular location">
    <subcellularLocation>
        <location evidence="1 8">Cytoplasm</location>
        <location evidence="1 8">Cytoskeleton</location>
    </subcellularLocation>
</comment>
<dbReference type="GeneID" id="116193036"/>
<dbReference type="EMBL" id="PGOL01000770">
    <property type="protein sequence ID" value="PKI65061.1"/>
    <property type="molecule type" value="Genomic_DNA"/>
</dbReference>
<evidence type="ECO:0000256" key="1">
    <source>
        <dbReference type="ARBA" id="ARBA00004245"/>
    </source>
</evidence>
<dbReference type="GO" id="GO:0005868">
    <property type="term" value="C:cytoplasmic dynein complex"/>
    <property type="evidence" value="ECO:0007669"/>
    <property type="project" value="TreeGrafter"/>
</dbReference>
<evidence type="ECO:0000256" key="6">
    <source>
        <dbReference type="ARBA" id="ARBA00023175"/>
    </source>
</evidence>
<evidence type="ECO:0000256" key="5">
    <source>
        <dbReference type="ARBA" id="ARBA00023017"/>
    </source>
</evidence>
<keyword evidence="6 8" id="KW-0505">Motor protein</keyword>
<evidence type="ECO:0000256" key="3">
    <source>
        <dbReference type="ARBA" id="ARBA00022490"/>
    </source>
</evidence>
<dbReference type="OrthoDB" id="10033309at2759"/>
<keyword evidence="7 8" id="KW-0206">Cytoskeleton</keyword>
<evidence type="ECO:0000256" key="4">
    <source>
        <dbReference type="ARBA" id="ARBA00022701"/>
    </source>
</evidence>
<evidence type="ECO:0000256" key="8">
    <source>
        <dbReference type="RuleBase" id="RU365010"/>
    </source>
</evidence>
<dbReference type="InterPro" id="IPR001372">
    <property type="entry name" value="Dynein_light_chain_typ-1/2"/>
</dbReference>
<dbReference type="SMART" id="SM01375">
    <property type="entry name" value="Dynein_light"/>
    <property type="match status" value="1"/>
</dbReference>
<dbReference type="FunFam" id="3.30.740.10:FF:000001">
    <property type="entry name" value="Dynein light chain"/>
    <property type="match status" value="1"/>
</dbReference>
<keyword evidence="10" id="KW-1185">Reference proteome</keyword>
<keyword evidence="3 8" id="KW-0963">Cytoplasm</keyword>
<dbReference type="Gene3D" id="3.30.740.10">
    <property type="entry name" value="Protein Inhibitor Of Neuronal Nitric Oxide Synthase"/>
    <property type="match status" value="1"/>
</dbReference>
<comment type="caution">
    <text evidence="9">The sequence shown here is derived from an EMBL/GenBank/DDBJ whole genome shotgun (WGS) entry which is preliminary data.</text>
</comment>
<dbReference type="PANTHER" id="PTHR11886">
    <property type="entry name" value="DYNEIN LIGHT CHAIN"/>
    <property type="match status" value="1"/>
</dbReference>
<protein>
    <recommendedName>
        <fullName evidence="8">Dynein light chain</fullName>
    </recommendedName>
</protein>
<evidence type="ECO:0000313" key="9">
    <source>
        <dbReference type="EMBL" id="PKI65061.1"/>
    </source>
</evidence>
<keyword evidence="4 8" id="KW-0493">Microtubule</keyword>
<evidence type="ECO:0000256" key="2">
    <source>
        <dbReference type="ARBA" id="ARBA00010156"/>
    </source>
</evidence>
<dbReference type="STRING" id="22663.A0A2I0K939"/>
<dbReference type="AlphaFoldDB" id="A0A2I0K939"/>
<organism evidence="9 10">
    <name type="scientific">Punica granatum</name>
    <name type="common">Pomegranate</name>
    <dbReference type="NCBI Taxonomy" id="22663"/>
    <lineage>
        <taxon>Eukaryota</taxon>
        <taxon>Viridiplantae</taxon>
        <taxon>Streptophyta</taxon>
        <taxon>Embryophyta</taxon>
        <taxon>Tracheophyta</taxon>
        <taxon>Spermatophyta</taxon>
        <taxon>Magnoliopsida</taxon>
        <taxon>eudicotyledons</taxon>
        <taxon>Gunneridae</taxon>
        <taxon>Pentapetalae</taxon>
        <taxon>rosids</taxon>
        <taxon>malvids</taxon>
        <taxon>Myrtales</taxon>
        <taxon>Lythraceae</taxon>
        <taxon>Punica</taxon>
    </lineage>
</organism>
<dbReference type="GO" id="GO:0005874">
    <property type="term" value="C:microtubule"/>
    <property type="evidence" value="ECO:0007669"/>
    <property type="project" value="UniProtKB-KW"/>
</dbReference>
<dbReference type="Proteomes" id="UP000233551">
    <property type="component" value="Unassembled WGS sequence"/>
</dbReference>
<comment type="similarity">
    <text evidence="2 8">Belongs to the dynein light chain family.</text>
</comment>
<evidence type="ECO:0000256" key="7">
    <source>
        <dbReference type="ARBA" id="ARBA00023212"/>
    </source>
</evidence>
<dbReference type="GO" id="GO:0007017">
    <property type="term" value="P:microtubule-based process"/>
    <property type="evidence" value="ECO:0007669"/>
    <property type="project" value="InterPro"/>
</dbReference>
<dbReference type="InterPro" id="IPR019763">
    <property type="entry name" value="Dynein_light_1/2_CS"/>
</dbReference>
<dbReference type="SUPFAM" id="SSF54648">
    <property type="entry name" value="DLC"/>
    <property type="match status" value="1"/>
</dbReference>
<accession>A0A2I0K939</accession>
<dbReference type="PROSITE" id="PS01239">
    <property type="entry name" value="DYNEIN_LIGHT_1"/>
    <property type="match status" value="1"/>
</dbReference>
<name>A0A2I0K939_PUNGR</name>